<dbReference type="Proteomes" id="UP000025229">
    <property type="component" value="Plasmid 1"/>
</dbReference>
<protein>
    <submittedName>
        <fullName evidence="2">Uncharacterized protein</fullName>
    </submittedName>
</protein>
<dbReference type="HOGENOM" id="CLU_1894656_0_0_11"/>
<evidence type="ECO:0000313" key="2">
    <source>
        <dbReference type="EMBL" id="AHY48093.1"/>
    </source>
</evidence>
<feature type="transmembrane region" description="Helical" evidence="1">
    <location>
        <begin position="111"/>
        <end position="131"/>
    </location>
</feature>
<proteinExistence type="predicted"/>
<keyword evidence="1" id="KW-0812">Transmembrane</keyword>
<accession>A0A023X708</accession>
<feature type="transmembrane region" description="Helical" evidence="1">
    <location>
        <begin position="52"/>
        <end position="74"/>
    </location>
</feature>
<keyword evidence="1" id="KW-0472">Membrane</keyword>
<keyword evidence="1" id="KW-1133">Transmembrane helix</keyword>
<dbReference type="AlphaFoldDB" id="A0A023X708"/>
<organism evidence="2 4">
    <name type="scientific">Rubrobacter radiotolerans</name>
    <name type="common">Arthrobacter radiotolerans</name>
    <dbReference type="NCBI Taxonomy" id="42256"/>
    <lineage>
        <taxon>Bacteria</taxon>
        <taxon>Bacillati</taxon>
        <taxon>Actinomycetota</taxon>
        <taxon>Rubrobacteria</taxon>
        <taxon>Rubrobacterales</taxon>
        <taxon>Rubrobacteraceae</taxon>
        <taxon>Rubrobacter</taxon>
    </lineage>
</organism>
<dbReference type="EMBL" id="JAWXXX010000002">
    <property type="protein sequence ID" value="MDX5895368.1"/>
    <property type="molecule type" value="Genomic_DNA"/>
</dbReference>
<evidence type="ECO:0000256" key="1">
    <source>
        <dbReference type="SAM" id="Phobius"/>
    </source>
</evidence>
<evidence type="ECO:0000313" key="3">
    <source>
        <dbReference type="EMBL" id="MDX5895368.1"/>
    </source>
</evidence>
<feature type="transmembrane region" description="Helical" evidence="1">
    <location>
        <begin position="12"/>
        <end position="32"/>
    </location>
</feature>
<dbReference type="RefSeq" id="WP_051590004.1">
    <property type="nucleotide sequence ID" value="NZ_CP007515.1"/>
</dbReference>
<dbReference type="Proteomes" id="UP001281130">
    <property type="component" value="Unassembled WGS sequence"/>
</dbReference>
<reference evidence="3" key="2">
    <citation type="submission" date="2023-11" db="EMBL/GenBank/DDBJ databases">
        <title>MicrobeMod: A computational toolkit for identifying prokaryotic methylation and restriction-modification with nanopore sequencing.</title>
        <authorList>
            <person name="Crits-Christoph A."/>
            <person name="Kang S.C."/>
            <person name="Lee H."/>
            <person name="Ostrov N."/>
        </authorList>
    </citation>
    <scope>NUCLEOTIDE SEQUENCE</scope>
    <source>
        <strain evidence="3">ATCC 51242</strain>
    </source>
</reference>
<dbReference type="EMBL" id="CP007515">
    <property type="protein sequence ID" value="AHY48093.1"/>
    <property type="molecule type" value="Genomic_DNA"/>
</dbReference>
<reference evidence="2 4" key="1">
    <citation type="submission" date="2014-03" db="EMBL/GenBank/DDBJ databases">
        <title>Complete genome sequence of the Radio-Resistant Rubrobacter radiotolerans RSPS-4.</title>
        <authorList>
            <person name="Egas C.C."/>
            <person name="Barroso C.C."/>
            <person name="Froufe H.J.C."/>
            <person name="Pacheco J.J."/>
            <person name="Albuquerque L.L."/>
            <person name="da Costa M.M.S."/>
        </authorList>
    </citation>
    <scope>NUCLEOTIDE SEQUENCE [LARGE SCALE GENOMIC DNA]</scope>
    <source>
        <strain evidence="2 4">RSPS-4</strain>
        <plasmid evidence="2 4">1</plasmid>
    </source>
</reference>
<name>A0A023X708_RUBRA</name>
<evidence type="ECO:0000313" key="4">
    <source>
        <dbReference type="Proteomes" id="UP000025229"/>
    </source>
</evidence>
<gene>
    <name evidence="2" type="ORF">RradSPS_2810</name>
    <name evidence="3" type="ORF">SIL72_15175</name>
</gene>
<geneLocation type="plasmid" evidence="2">
    <name>1</name>
</geneLocation>
<keyword evidence="2" id="KW-0614">Plasmid</keyword>
<keyword evidence="4" id="KW-1185">Reference proteome</keyword>
<dbReference type="KEGG" id="rrd:RradSPS_2810"/>
<dbReference type="OrthoDB" id="4481055at2"/>
<sequence length="134" mass="13724">MGFGVARGMLLAVDGCVALTAIGGGLALVAGLEGDRFPLEWLEGTPFDSYAVPGWILAVVVGGSAAAAAIATLLNPRIGGPLSVVAGVVMMGWIVGEVLLLRQPSWTWTELLYFVLGALMGALGISLRLSAKKS</sequence>
<feature type="transmembrane region" description="Helical" evidence="1">
    <location>
        <begin position="81"/>
        <end position="99"/>
    </location>
</feature>